<sequence>MDFSRDGAPPGVFPMRSPSRAVRLSSGTRYSASSDAARSFSERPPPPLPPPPAAWRASADGGATGRASAESLGAGIAASPLRAGPRAGPRLSSSSPAAPAGPPVDGGVGAPNTAGDQQGASDLAPMPDGAAAAAPPPAARKLPFGGLRTPDARPATLLAAAAAPSRAQQLAAYTDADDDADATGGDGQQRGALKAAKGWLQLAFILIYLAAALGLAAYQAYVDFGLIAGLGQLPLARGPAPGSGAGTASPAPEARVLWVLTLASLLASAAFGAAALLIAAVGQCVALRLRRPFRQRAVHLVIWAPALVVAVVDFLKLVVAQSVINKLRYQGAWYTFEAPPAQFGRPTADAAPCEAGGALAQSVRLALIAALCSVALNTLAPFAREPRGVLPKALAVAPAAVVTAVLWLKPTTAMMVWAFSQRWYTDRGDFGFSAEQIVSLLSLVFALGFSITFGGALADLRIVSRLVNRPLALCGAAAGPEYASEKQPSDEEAQSGAAAAAPPLAGKPQPPRRARARTLRGGIKALAASGAALGQLPAVFGMLAPTVLVASRGVWNFWVALDLIAGGAGLALLAGACAVMRCRGRGG</sequence>
<proteinExistence type="predicted"/>
<feature type="transmembrane region" description="Helical" evidence="2">
    <location>
        <begin position="395"/>
        <end position="417"/>
    </location>
</feature>
<dbReference type="Proteomes" id="UP000247498">
    <property type="component" value="Unassembled WGS sequence"/>
</dbReference>
<dbReference type="OrthoDB" id="548174at2759"/>
<comment type="caution">
    <text evidence="3">The sequence shown here is derived from an EMBL/GenBank/DDBJ whole genome shotgun (WGS) entry which is preliminary data.</text>
</comment>
<accession>A0A2V0P7R9</accession>
<evidence type="ECO:0000313" key="3">
    <source>
        <dbReference type="EMBL" id="GBF94972.1"/>
    </source>
</evidence>
<feature type="transmembrane region" description="Helical" evidence="2">
    <location>
        <begin position="365"/>
        <end position="383"/>
    </location>
</feature>
<protein>
    <submittedName>
        <fullName evidence="3">Uncharacterized protein</fullName>
    </submittedName>
</protein>
<feature type="region of interest" description="Disordered" evidence="1">
    <location>
        <begin position="1"/>
        <end position="147"/>
    </location>
</feature>
<feature type="compositionally biased region" description="Low complexity" evidence="1">
    <location>
        <begin position="84"/>
        <end position="98"/>
    </location>
</feature>
<organism evidence="3 4">
    <name type="scientific">Raphidocelis subcapitata</name>
    <dbReference type="NCBI Taxonomy" id="307507"/>
    <lineage>
        <taxon>Eukaryota</taxon>
        <taxon>Viridiplantae</taxon>
        <taxon>Chlorophyta</taxon>
        <taxon>core chlorophytes</taxon>
        <taxon>Chlorophyceae</taxon>
        <taxon>CS clade</taxon>
        <taxon>Sphaeropleales</taxon>
        <taxon>Selenastraceae</taxon>
        <taxon>Raphidocelis</taxon>
    </lineage>
</organism>
<feature type="region of interest" description="Disordered" evidence="1">
    <location>
        <begin position="483"/>
        <end position="513"/>
    </location>
</feature>
<dbReference type="InParanoid" id="A0A2V0P7R9"/>
<feature type="compositionally biased region" description="Low complexity" evidence="1">
    <location>
        <begin position="124"/>
        <end position="133"/>
    </location>
</feature>
<feature type="transmembrane region" description="Helical" evidence="2">
    <location>
        <begin position="555"/>
        <end position="579"/>
    </location>
</feature>
<name>A0A2V0P7R9_9CHLO</name>
<feature type="transmembrane region" description="Helical" evidence="2">
    <location>
        <begin position="256"/>
        <end position="279"/>
    </location>
</feature>
<feature type="transmembrane region" description="Helical" evidence="2">
    <location>
        <begin position="522"/>
        <end position="543"/>
    </location>
</feature>
<feature type="transmembrane region" description="Helical" evidence="2">
    <location>
        <begin position="199"/>
        <end position="221"/>
    </location>
</feature>
<evidence type="ECO:0000256" key="1">
    <source>
        <dbReference type="SAM" id="MobiDB-lite"/>
    </source>
</evidence>
<gene>
    <name evidence="3" type="ORF">Rsub_07473</name>
</gene>
<dbReference type="EMBL" id="BDRX01000058">
    <property type="protein sequence ID" value="GBF94972.1"/>
    <property type="molecule type" value="Genomic_DNA"/>
</dbReference>
<keyword evidence="2" id="KW-0812">Transmembrane</keyword>
<evidence type="ECO:0000313" key="4">
    <source>
        <dbReference type="Proteomes" id="UP000247498"/>
    </source>
</evidence>
<feature type="compositionally biased region" description="Low complexity" evidence="1">
    <location>
        <begin position="494"/>
        <end position="507"/>
    </location>
</feature>
<feature type="transmembrane region" description="Helical" evidence="2">
    <location>
        <begin position="300"/>
        <end position="324"/>
    </location>
</feature>
<evidence type="ECO:0000256" key="2">
    <source>
        <dbReference type="SAM" id="Phobius"/>
    </source>
</evidence>
<keyword evidence="2" id="KW-1133">Transmembrane helix</keyword>
<reference evidence="3 4" key="1">
    <citation type="journal article" date="2018" name="Sci. Rep.">
        <title>Raphidocelis subcapitata (=Pseudokirchneriella subcapitata) provides an insight into genome evolution and environmental adaptations in the Sphaeropleales.</title>
        <authorList>
            <person name="Suzuki S."/>
            <person name="Yamaguchi H."/>
            <person name="Nakajima N."/>
            <person name="Kawachi M."/>
        </authorList>
    </citation>
    <scope>NUCLEOTIDE SEQUENCE [LARGE SCALE GENOMIC DNA]</scope>
    <source>
        <strain evidence="3 4">NIES-35</strain>
    </source>
</reference>
<dbReference type="AlphaFoldDB" id="A0A2V0P7R9"/>
<feature type="compositionally biased region" description="Polar residues" evidence="1">
    <location>
        <begin position="25"/>
        <end position="36"/>
    </location>
</feature>
<feature type="transmembrane region" description="Helical" evidence="2">
    <location>
        <begin position="437"/>
        <end position="460"/>
    </location>
</feature>
<feature type="compositionally biased region" description="Pro residues" evidence="1">
    <location>
        <begin position="43"/>
        <end position="53"/>
    </location>
</feature>
<keyword evidence="4" id="KW-1185">Reference proteome</keyword>
<keyword evidence="2" id="KW-0472">Membrane</keyword>